<keyword evidence="5" id="KW-1185">Reference proteome</keyword>
<dbReference type="InterPro" id="IPR020843">
    <property type="entry name" value="ER"/>
</dbReference>
<evidence type="ECO:0000256" key="2">
    <source>
        <dbReference type="ARBA" id="ARBA00023002"/>
    </source>
</evidence>
<dbReference type="AlphaFoldDB" id="A0A1W5CSB0"/>
<accession>A0A1W5CSB0</accession>
<dbReference type="CDD" id="cd08249">
    <property type="entry name" value="enoyl_reductase_like"/>
    <property type="match status" value="1"/>
</dbReference>
<dbReference type="Gene3D" id="3.90.180.10">
    <property type="entry name" value="Medium-chain alcohol dehydrogenases, catalytic domain"/>
    <property type="match status" value="1"/>
</dbReference>
<dbReference type="Pfam" id="PF08240">
    <property type="entry name" value="ADH_N"/>
    <property type="match status" value="1"/>
</dbReference>
<dbReference type="InterPro" id="IPR047122">
    <property type="entry name" value="Trans-enoyl_RdTase-like"/>
</dbReference>
<dbReference type="InterPro" id="IPR036291">
    <property type="entry name" value="NAD(P)-bd_dom_sf"/>
</dbReference>
<name>A0A1W5CSB0_9LECA</name>
<comment type="similarity">
    <text evidence="1">Belongs to the zinc-containing alcohol dehydrogenase family.</text>
</comment>
<feature type="domain" description="Enoyl reductase (ER)" evidence="3">
    <location>
        <begin position="12"/>
        <end position="311"/>
    </location>
</feature>
<keyword evidence="2" id="KW-0560">Oxidoreductase</keyword>
<protein>
    <submittedName>
        <fullName evidence="4">Polyketide synthase, enoylreductase</fullName>
    </submittedName>
</protein>
<reference evidence="5" key="1">
    <citation type="submission" date="2017-03" db="EMBL/GenBank/DDBJ databases">
        <authorList>
            <person name="Sharma R."/>
            <person name="Thines M."/>
        </authorList>
    </citation>
    <scope>NUCLEOTIDE SEQUENCE [LARGE SCALE GENOMIC DNA]</scope>
</reference>
<dbReference type="EMBL" id="FWEW01000076">
    <property type="protein sequence ID" value="SLM33635.1"/>
    <property type="molecule type" value="Genomic_DNA"/>
</dbReference>
<dbReference type="PANTHER" id="PTHR45348">
    <property type="entry name" value="HYPOTHETICAL OXIDOREDUCTASE (EUROFUNG)"/>
    <property type="match status" value="1"/>
</dbReference>
<sequence length="314" mass="32933">MSNTAAVIPEAKAQLQLQKRSIPKPKAGEIVVKNHAIALNPAGTVESVGEGVTHFKSGDKVTGFAAILSQNNPDHGAFQEYTTLKDNCAAKFPSSMSFEEGSILPMSVATAGVGIFIDLGVPRPPEKQKGGFLVWGGSSSVGSGAVQIAASLGFTVYAVASAHNHDYVKGLGATEVFDYNQSDITKDIILAAKAAGTEIKYVYDAISANGSSPQCAAVLEEFGGGKLVTTLPWAEDAKKPSNVTVQDTVAGRIAMDQQEFGRWLFNDWLEKALAEKTFVPSPAVQKVDGGLASVQKTLDLLAKGVSGKKLVIPL</sequence>
<dbReference type="SUPFAM" id="SSF51735">
    <property type="entry name" value="NAD(P)-binding Rossmann-fold domains"/>
    <property type="match status" value="1"/>
</dbReference>
<organism evidence="4 5">
    <name type="scientific">Lasallia pustulata</name>
    <dbReference type="NCBI Taxonomy" id="136370"/>
    <lineage>
        <taxon>Eukaryota</taxon>
        <taxon>Fungi</taxon>
        <taxon>Dikarya</taxon>
        <taxon>Ascomycota</taxon>
        <taxon>Pezizomycotina</taxon>
        <taxon>Lecanoromycetes</taxon>
        <taxon>OSLEUM clade</taxon>
        <taxon>Umbilicariomycetidae</taxon>
        <taxon>Umbilicariales</taxon>
        <taxon>Umbilicariaceae</taxon>
        <taxon>Lasallia</taxon>
    </lineage>
</organism>
<evidence type="ECO:0000259" key="3">
    <source>
        <dbReference type="SMART" id="SM00829"/>
    </source>
</evidence>
<evidence type="ECO:0000313" key="5">
    <source>
        <dbReference type="Proteomes" id="UP000192927"/>
    </source>
</evidence>
<dbReference type="PANTHER" id="PTHR45348:SF2">
    <property type="entry name" value="ZINC-TYPE ALCOHOL DEHYDROGENASE-LIKE PROTEIN C2E1P3.01"/>
    <property type="match status" value="1"/>
</dbReference>
<dbReference type="InterPro" id="IPR013154">
    <property type="entry name" value="ADH-like_N"/>
</dbReference>
<dbReference type="GO" id="GO:0016651">
    <property type="term" value="F:oxidoreductase activity, acting on NAD(P)H"/>
    <property type="evidence" value="ECO:0007669"/>
    <property type="project" value="InterPro"/>
</dbReference>
<dbReference type="SUPFAM" id="SSF50129">
    <property type="entry name" value="GroES-like"/>
    <property type="match status" value="1"/>
</dbReference>
<dbReference type="SMART" id="SM00829">
    <property type="entry name" value="PKS_ER"/>
    <property type="match status" value="1"/>
</dbReference>
<dbReference type="Pfam" id="PF00107">
    <property type="entry name" value="ADH_zinc_N"/>
    <property type="match status" value="1"/>
</dbReference>
<dbReference type="Proteomes" id="UP000192927">
    <property type="component" value="Unassembled WGS sequence"/>
</dbReference>
<evidence type="ECO:0000256" key="1">
    <source>
        <dbReference type="ARBA" id="ARBA00008072"/>
    </source>
</evidence>
<proteinExistence type="inferred from homology"/>
<evidence type="ECO:0000313" key="4">
    <source>
        <dbReference type="EMBL" id="SLM33635.1"/>
    </source>
</evidence>
<dbReference type="InterPro" id="IPR013149">
    <property type="entry name" value="ADH-like_C"/>
</dbReference>
<dbReference type="Gene3D" id="3.40.50.720">
    <property type="entry name" value="NAD(P)-binding Rossmann-like Domain"/>
    <property type="match status" value="1"/>
</dbReference>
<dbReference type="InterPro" id="IPR011032">
    <property type="entry name" value="GroES-like_sf"/>
</dbReference>